<evidence type="ECO:0000313" key="2">
    <source>
        <dbReference type="EMBL" id="QHS97341.1"/>
    </source>
</evidence>
<sequence>MEEIFSDNDLVFYNNGGKIKAGGFVINSNILQKGGSAIKNLNVKNMSGGVSRMAVPAGLFLIHQNKDIDSSMDIENDIQPIGTVNDGLYDNLIKLMGGRKKGKKRNTRRKNKRGGRKTRKKM</sequence>
<protein>
    <submittedName>
        <fullName evidence="2">Uncharacterized protein</fullName>
    </submittedName>
</protein>
<feature type="region of interest" description="Disordered" evidence="1">
    <location>
        <begin position="98"/>
        <end position="122"/>
    </location>
</feature>
<proteinExistence type="predicted"/>
<accession>A0A6C0BZT1</accession>
<evidence type="ECO:0000256" key="1">
    <source>
        <dbReference type="SAM" id="MobiDB-lite"/>
    </source>
</evidence>
<dbReference type="AlphaFoldDB" id="A0A6C0BZT1"/>
<dbReference type="EMBL" id="MN739293">
    <property type="protein sequence ID" value="QHS97341.1"/>
    <property type="molecule type" value="Genomic_DNA"/>
</dbReference>
<reference evidence="2" key="1">
    <citation type="journal article" date="2020" name="Nature">
        <title>Giant virus diversity and host interactions through global metagenomics.</title>
        <authorList>
            <person name="Schulz F."/>
            <person name="Roux S."/>
            <person name="Paez-Espino D."/>
            <person name="Jungbluth S."/>
            <person name="Walsh D.A."/>
            <person name="Denef V.J."/>
            <person name="McMahon K.D."/>
            <person name="Konstantinidis K.T."/>
            <person name="Eloe-Fadrosh E.A."/>
            <person name="Kyrpides N.C."/>
            <person name="Woyke T."/>
        </authorList>
    </citation>
    <scope>NUCLEOTIDE SEQUENCE</scope>
    <source>
        <strain evidence="2">GVMAG-M-3300020169-51</strain>
    </source>
</reference>
<organism evidence="2">
    <name type="scientific">viral metagenome</name>
    <dbReference type="NCBI Taxonomy" id="1070528"/>
    <lineage>
        <taxon>unclassified sequences</taxon>
        <taxon>metagenomes</taxon>
        <taxon>organismal metagenomes</taxon>
    </lineage>
</organism>
<name>A0A6C0BZT1_9ZZZZ</name>